<evidence type="ECO:0000313" key="2">
    <source>
        <dbReference type="Proteomes" id="UP001232445"/>
    </source>
</evidence>
<sequence length="81" mass="9110">MPCIQPDSFLSPAEIKSYLGTLADQPLTEAELSKQIQQPLFKVRSTVRELVRLGYVRQKDNVALTEKGLTYLHDIYGTQGT</sequence>
<gene>
    <name evidence="1" type="ORF">J2S00_001741</name>
</gene>
<protein>
    <submittedName>
        <fullName evidence="1">DNA-binding IclR family transcriptional regulator</fullName>
    </submittedName>
</protein>
<dbReference type="SUPFAM" id="SSF46785">
    <property type="entry name" value="Winged helix' DNA-binding domain"/>
    <property type="match status" value="1"/>
</dbReference>
<dbReference type="EMBL" id="JAUSUQ010000005">
    <property type="protein sequence ID" value="MDQ0338955.1"/>
    <property type="molecule type" value="Genomic_DNA"/>
</dbReference>
<keyword evidence="1" id="KW-0238">DNA-binding</keyword>
<reference evidence="1 2" key="1">
    <citation type="submission" date="2023-07" db="EMBL/GenBank/DDBJ databases">
        <title>Genomic Encyclopedia of Type Strains, Phase IV (KMG-IV): sequencing the most valuable type-strain genomes for metagenomic binning, comparative biology and taxonomic classification.</title>
        <authorList>
            <person name="Goeker M."/>
        </authorList>
    </citation>
    <scope>NUCLEOTIDE SEQUENCE [LARGE SCALE GENOMIC DNA]</scope>
    <source>
        <strain evidence="1 2">DSM 17740</strain>
    </source>
</reference>
<keyword evidence="2" id="KW-1185">Reference proteome</keyword>
<proteinExistence type="predicted"/>
<evidence type="ECO:0000313" key="1">
    <source>
        <dbReference type="EMBL" id="MDQ0338955.1"/>
    </source>
</evidence>
<dbReference type="RefSeq" id="WP_307338151.1">
    <property type="nucleotide sequence ID" value="NZ_JAUSUQ010000005.1"/>
</dbReference>
<name>A0ABU0CTW5_9BACI</name>
<dbReference type="Proteomes" id="UP001232445">
    <property type="component" value="Unassembled WGS sequence"/>
</dbReference>
<dbReference type="InterPro" id="IPR036390">
    <property type="entry name" value="WH_DNA-bd_sf"/>
</dbReference>
<dbReference type="GO" id="GO:0003677">
    <property type="term" value="F:DNA binding"/>
    <property type="evidence" value="ECO:0007669"/>
    <property type="project" value="UniProtKB-KW"/>
</dbReference>
<accession>A0ABU0CTW5</accession>
<comment type="caution">
    <text evidence="1">The sequence shown here is derived from an EMBL/GenBank/DDBJ whole genome shotgun (WGS) entry which is preliminary data.</text>
</comment>
<organism evidence="1 2">
    <name type="scientific">Caldalkalibacillus uzonensis</name>
    <dbReference type="NCBI Taxonomy" id="353224"/>
    <lineage>
        <taxon>Bacteria</taxon>
        <taxon>Bacillati</taxon>
        <taxon>Bacillota</taxon>
        <taxon>Bacilli</taxon>
        <taxon>Bacillales</taxon>
        <taxon>Bacillaceae</taxon>
        <taxon>Caldalkalibacillus</taxon>
    </lineage>
</organism>